<protein>
    <recommendedName>
        <fullName evidence="2">Senescence domain-containing protein</fullName>
    </recommendedName>
</protein>
<dbReference type="PANTHER" id="PTHR21068">
    <property type="entry name" value="SPARTIN"/>
    <property type="match status" value="1"/>
</dbReference>
<dbReference type="EMBL" id="JAHRHJ020000006">
    <property type="protein sequence ID" value="KAH9311703.1"/>
    <property type="molecule type" value="Genomic_DNA"/>
</dbReference>
<comment type="caution">
    <text evidence="3">The sequence shown here is derived from an EMBL/GenBank/DDBJ whole genome shotgun (WGS) entry which is preliminary data.</text>
</comment>
<dbReference type="AlphaFoldDB" id="A0AA38L076"/>
<evidence type="ECO:0000256" key="1">
    <source>
        <dbReference type="SAM" id="MobiDB-lite"/>
    </source>
</evidence>
<gene>
    <name evidence="3" type="ORF">KI387_026738</name>
</gene>
<dbReference type="PANTHER" id="PTHR21068:SF43">
    <property type="entry name" value="SPARTIN"/>
    <property type="match status" value="1"/>
</dbReference>
<dbReference type="Pfam" id="PF06911">
    <property type="entry name" value="Senescence"/>
    <property type="match status" value="1"/>
</dbReference>
<reference evidence="3 4" key="1">
    <citation type="journal article" date="2021" name="Nat. Plants">
        <title>The Taxus genome provides insights into paclitaxel biosynthesis.</title>
        <authorList>
            <person name="Xiong X."/>
            <person name="Gou J."/>
            <person name="Liao Q."/>
            <person name="Li Y."/>
            <person name="Zhou Q."/>
            <person name="Bi G."/>
            <person name="Li C."/>
            <person name="Du R."/>
            <person name="Wang X."/>
            <person name="Sun T."/>
            <person name="Guo L."/>
            <person name="Liang H."/>
            <person name="Lu P."/>
            <person name="Wu Y."/>
            <person name="Zhang Z."/>
            <person name="Ro D.K."/>
            <person name="Shang Y."/>
            <person name="Huang S."/>
            <person name="Yan J."/>
        </authorList>
    </citation>
    <scope>NUCLEOTIDE SEQUENCE [LARGE SCALE GENOMIC DNA]</scope>
    <source>
        <strain evidence="3">Ta-2019</strain>
    </source>
</reference>
<accession>A0AA38L076</accession>
<dbReference type="InterPro" id="IPR045036">
    <property type="entry name" value="Spartin-like"/>
</dbReference>
<evidence type="ECO:0000313" key="4">
    <source>
        <dbReference type="Proteomes" id="UP000824469"/>
    </source>
</evidence>
<organism evidence="3 4">
    <name type="scientific">Taxus chinensis</name>
    <name type="common">Chinese yew</name>
    <name type="synonym">Taxus wallichiana var. chinensis</name>
    <dbReference type="NCBI Taxonomy" id="29808"/>
    <lineage>
        <taxon>Eukaryota</taxon>
        <taxon>Viridiplantae</taxon>
        <taxon>Streptophyta</taxon>
        <taxon>Embryophyta</taxon>
        <taxon>Tracheophyta</taxon>
        <taxon>Spermatophyta</taxon>
        <taxon>Pinopsida</taxon>
        <taxon>Pinidae</taxon>
        <taxon>Conifers II</taxon>
        <taxon>Cupressales</taxon>
        <taxon>Taxaceae</taxon>
        <taxon>Taxus</taxon>
    </lineage>
</organism>
<dbReference type="GO" id="GO:0005886">
    <property type="term" value="C:plasma membrane"/>
    <property type="evidence" value="ECO:0007669"/>
    <property type="project" value="TreeGrafter"/>
</dbReference>
<name>A0AA38L076_TAXCH</name>
<sequence length="376" mass="40841">MAFQEAPGNNNSNPPKSKSLYPSVIDTDTNADDESALSQPTEHGLYPTVLITENPAEGTSTGSEEEILIRIPGATVHLIDRQETVELASGEFMLVRLVQGGKAIAVFARIDDQLQWPLAKDEAAVRLNNYHYFFSLRLLNEAYGSDADDDEYNPVPTDMTENMLNYGLTFTGQPQELALEELDKHLEHYTFFSVHQVSDNLGGLADNESGPSELFSERSAAFWTTVAPNVEDYSGSVARGIAAGSGQIVRGILWCGDVTVDQLRRGNEFLTKRLHHAHNPTVVTPKAMTRIRRAKQVSRMSEKVAVGILSGVVKVAGFATQSVVNSKAGKKFFSLLPGEIVLASLDSFGKVFDAVEVAGKNVLTTSSVVTTGLVNH</sequence>
<feature type="region of interest" description="Disordered" evidence="1">
    <location>
        <begin position="1"/>
        <end position="43"/>
    </location>
</feature>
<dbReference type="Proteomes" id="UP000824469">
    <property type="component" value="Unassembled WGS sequence"/>
</dbReference>
<feature type="compositionally biased region" description="Low complexity" evidence="1">
    <location>
        <begin position="7"/>
        <end position="23"/>
    </location>
</feature>
<dbReference type="InterPro" id="IPR009686">
    <property type="entry name" value="Senescence/spartin_C"/>
</dbReference>
<feature type="non-terminal residue" evidence="3">
    <location>
        <position position="376"/>
    </location>
</feature>
<keyword evidence="4" id="KW-1185">Reference proteome</keyword>
<proteinExistence type="predicted"/>
<dbReference type="OMA" id="EHEPVQW"/>
<evidence type="ECO:0000259" key="2">
    <source>
        <dbReference type="Pfam" id="PF06911"/>
    </source>
</evidence>
<feature type="domain" description="Senescence" evidence="2">
    <location>
        <begin position="240"/>
        <end position="376"/>
    </location>
</feature>
<evidence type="ECO:0000313" key="3">
    <source>
        <dbReference type="EMBL" id="KAH9311703.1"/>
    </source>
</evidence>